<dbReference type="PROSITE" id="PS51030">
    <property type="entry name" value="NUCLEAR_REC_DBD_2"/>
    <property type="match status" value="2"/>
</dbReference>
<evidence type="ECO:0000256" key="2">
    <source>
        <dbReference type="ARBA" id="ARBA00022771"/>
    </source>
</evidence>
<dbReference type="InterPro" id="IPR001628">
    <property type="entry name" value="Znf_hrmn_rcpt"/>
</dbReference>
<evidence type="ECO:0000256" key="5">
    <source>
        <dbReference type="ARBA" id="ARBA00023125"/>
    </source>
</evidence>
<dbReference type="InterPro" id="IPR013088">
    <property type="entry name" value="Znf_NHR/GATA"/>
</dbReference>
<comment type="caution">
    <text evidence="10">The sequence shown here is derived from an EMBL/GenBank/DDBJ whole genome shotgun (WGS) entry which is preliminary data.</text>
</comment>
<evidence type="ECO:0000256" key="4">
    <source>
        <dbReference type="ARBA" id="ARBA00023015"/>
    </source>
</evidence>
<dbReference type="GO" id="GO:0045944">
    <property type="term" value="P:positive regulation of transcription by RNA polymerase II"/>
    <property type="evidence" value="ECO:0007669"/>
    <property type="project" value="TreeGrafter"/>
</dbReference>
<sequence length="608" mass="69206">MSFERLISIAALSEQVNRNKSSKTTKSSAKPNFCKVCGDKATIINYGALSCQSCKTFFRRNGFRPESARPCLLNRSCEVTLKTRRNCTACRLAKCLLVGMSSELIRKEEGQSKKPLSTCKSTTTGDVVNQQVTSSPKRLTLNLLHNDRVLTNSEWTLLSNIIHSHDAFNIIPQIHQIIERLSALPNDMQFKETNAFEFVILMYKSIHSFIIDFILHLYLLTTELNNSLSRIKNSSISSVCQVCGDKASIMNYGALSCQSCKTFFRRNGFHPENVRPCFFNKSCEINITTRRNCTACRFAKCLSTGMSPVLIRKEIQQNKKDILPTNVHSCHNVVDKSIMPTTHALILDQSHNDPSCVSKNEWILLSNVIHAHDTSSAIPQIRRTIENLNAPFSLHVSYSVSNVVEVILRMYTSMGSFISSSPDFRILTINEQCSLFERNLHGIIALCSALYFRTTRIIDTPKCLEKFTLVYGSEIILQAKCINDQLDSDLTVIKLMLIILAFSSNCFIVLEKEKPQIDSLLNGTFRLFGSQNVYIELLWKYLIYRYGYYDSVIRFNRLIRVVLSLIKYSASVYTTNEFYYHLVNEVLAQIKQSFATNQNMQKPLWGKT</sequence>
<dbReference type="PANTHER" id="PTHR24082">
    <property type="entry name" value="NUCLEAR HORMONE RECEPTOR"/>
    <property type="match status" value="1"/>
</dbReference>
<dbReference type="Proteomes" id="UP000663870">
    <property type="component" value="Unassembled WGS sequence"/>
</dbReference>
<dbReference type="Pfam" id="PF00105">
    <property type="entry name" value="zf-C4"/>
    <property type="match status" value="2"/>
</dbReference>
<evidence type="ECO:0000259" key="9">
    <source>
        <dbReference type="PROSITE" id="PS51030"/>
    </source>
</evidence>
<dbReference type="GO" id="GO:0008270">
    <property type="term" value="F:zinc ion binding"/>
    <property type="evidence" value="ECO:0007669"/>
    <property type="project" value="UniProtKB-KW"/>
</dbReference>
<dbReference type="SUPFAM" id="SSF48508">
    <property type="entry name" value="Nuclear receptor ligand-binding domain"/>
    <property type="match status" value="1"/>
</dbReference>
<dbReference type="InterPro" id="IPR050234">
    <property type="entry name" value="Nuclear_hormone_rcpt_NR1"/>
</dbReference>
<evidence type="ECO:0000313" key="11">
    <source>
        <dbReference type="Proteomes" id="UP000663870"/>
    </source>
</evidence>
<keyword evidence="1" id="KW-0479">Metal-binding</keyword>
<dbReference type="GO" id="GO:0004879">
    <property type="term" value="F:nuclear receptor activity"/>
    <property type="evidence" value="ECO:0007669"/>
    <property type="project" value="TreeGrafter"/>
</dbReference>
<evidence type="ECO:0000256" key="7">
    <source>
        <dbReference type="ARBA" id="ARBA00023170"/>
    </source>
</evidence>
<dbReference type="PROSITE" id="PS00031">
    <property type="entry name" value="NUCLEAR_REC_DBD_1"/>
    <property type="match status" value="2"/>
</dbReference>
<accession>A0A814NDK9</accession>
<evidence type="ECO:0000256" key="8">
    <source>
        <dbReference type="ARBA" id="ARBA00023242"/>
    </source>
</evidence>
<evidence type="ECO:0000256" key="6">
    <source>
        <dbReference type="ARBA" id="ARBA00023163"/>
    </source>
</evidence>
<reference evidence="10" key="1">
    <citation type="submission" date="2021-02" db="EMBL/GenBank/DDBJ databases">
        <authorList>
            <person name="Nowell W R."/>
        </authorList>
    </citation>
    <scope>NUCLEOTIDE SEQUENCE</scope>
</reference>
<dbReference type="GO" id="GO:0000978">
    <property type="term" value="F:RNA polymerase II cis-regulatory region sequence-specific DNA binding"/>
    <property type="evidence" value="ECO:0007669"/>
    <property type="project" value="TreeGrafter"/>
</dbReference>
<dbReference type="SUPFAM" id="SSF57716">
    <property type="entry name" value="Glucocorticoid receptor-like (DNA-binding domain)"/>
    <property type="match status" value="2"/>
</dbReference>
<keyword evidence="7" id="KW-0675">Receptor</keyword>
<keyword evidence="6" id="KW-0804">Transcription</keyword>
<feature type="domain" description="Nuclear receptor" evidence="9">
    <location>
        <begin position="237"/>
        <end position="313"/>
    </location>
</feature>
<dbReference type="PRINTS" id="PR00047">
    <property type="entry name" value="STROIDFINGER"/>
</dbReference>
<organism evidence="10 11">
    <name type="scientific">Rotaria sordida</name>
    <dbReference type="NCBI Taxonomy" id="392033"/>
    <lineage>
        <taxon>Eukaryota</taxon>
        <taxon>Metazoa</taxon>
        <taxon>Spiralia</taxon>
        <taxon>Gnathifera</taxon>
        <taxon>Rotifera</taxon>
        <taxon>Eurotatoria</taxon>
        <taxon>Bdelloidea</taxon>
        <taxon>Philodinida</taxon>
        <taxon>Philodinidae</taxon>
        <taxon>Rotaria</taxon>
    </lineage>
</organism>
<gene>
    <name evidence="10" type="ORF">JXQ802_LOCUS18647</name>
</gene>
<dbReference type="AlphaFoldDB" id="A0A814NDK9"/>
<dbReference type="SMART" id="SM00399">
    <property type="entry name" value="ZnF_C4"/>
    <property type="match status" value="2"/>
</dbReference>
<keyword evidence="4" id="KW-0805">Transcription regulation</keyword>
<dbReference type="PANTHER" id="PTHR24082:SF283">
    <property type="entry name" value="NUCLEAR HORMONE RECEPTOR HR96"/>
    <property type="match status" value="1"/>
</dbReference>
<dbReference type="GO" id="GO:0000122">
    <property type="term" value="P:negative regulation of transcription by RNA polymerase II"/>
    <property type="evidence" value="ECO:0007669"/>
    <property type="project" value="TreeGrafter"/>
</dbReference>
<dbReference type="InterPro" id="IPR035500">
    <property type="entry name" value="NHR-like_dom_sf"/>
</dbReference>
<dbReference type="GO" id="GO:0030154">
    <property type="term" value="P:cell differentiation"/>
    <property type="evidence" value="ECO:0007669"/>
    <property type="project" value="TreeGrafter"/>
</dbReference>
<keyword evidence="11" id="KW-1185">Reference proteome</keyword>
<keyword evidence="2" id="KW-0863">Zinc-finger</keyword>
<feature type="domain" description="Nuclear receptor" evidence="9">
    <location>
        <begin position="31"/>
        <end position="107"/>
    </location>
</feature>
<proteinExistence type="predicted"/>
<keyword evidence="8" id="KW-0539">Nucleus</keyword>
<evidence type="ECO:0000256" key="3">
    <source>
        <dbReference type="ARBA" id="ARBA00022833"/>
    </source>
</evidence>
<evidence type="ECO:0000313" key="10">
    <source>
        <dbReference type="EMBL" id="CAF1090182.1"/>
    </source>
</evidence>
<name>A0A814NDK9_9BILA</name>
<dbReference type="EMBL" id="CAJNOL010000494">
    <property type="protein sequence ID" value="CAF1090182.1"/>
    <property type="molecule type" value="Genomic_DNA"/>
</dbReference>
<evidence type="ECO:0000256" key="1">
    <source>
        <dbReference type="ARBA" id="ARBA00022723"/>
    </source>
</evidence>
<keyword evidence="5" id="KW-0238">DNA-binding</keyword>
<keyword evidence="3" id="KW-0862">Zinc</keyword>
<protein>
    <recommendedName>
        <fullName evidence="9">Nuclear receptor domain-containing protein</fullName>
    </recommendedName>
</protein>
<dbReference type="Gene3D" id="3.30.50.10">
    <property type="entry name" value="Erythroid Transcription Factor GATA-1, subunit A"/>
    <property type="match status" value="2"/>
</dbReference>
<dbReference type="Gene3D" id="1.10.565.10">
    <property type="entry name" value="Retinoid X Receptor"/>
    <property type="match status" value="1"/>
</dbReference>